<evidence type="ECO:0000256" key="12">
    <source>
        <dbReference type="ARBA" id="ARBA00022842"/>
    </source>
</evidence>
<evidence type="ECO:0000256" key="10">
    <source>
        <dbReference type="ARBA" id="ARBA00022741"/>
    </source>
</evidence>
<feature type="domain" description="Mur ligase C-terminal" evidence="22">
    <location>
        <begin position="298"/>
        <end position="429"/>
    </location>
</feature>
<dbReference type="Proteomes" id="UP000219329">
    <property type="component" value="Unassembled WGS sequence"/>
</dbReference>
<dbReference type="SUPFAM" id="SSF53623">
    <property type="entry name" value="MurD-like peptide ligases, catalytic domain"/>
    <property type="match status" value="1"/>
</dbReference>
<dbReference type="InterPro" id="IPR036615">
    <property type="entry name" value="Mur_ligase_C_dom_sf"/>
</dbReference>
<evidence type="ECO:0000313" key="24">
    <source>
        <dbReference type="Proteomes" id="UP000219329"/>
    </source>
</evidence>
<dbReference type="InterPro" id="IPR036565">
    <property type="entry name" value="Mur-like_cat_sf"/>
</dbReference>
<dbReference type="PANTHER" id="PTHR11136">
    <property type="entry name" value="FOLYLPOLYGLUTAMATE SYNTHASE-RELATED"/>
    <property type="match status" value="1"/>
</dbReference>
<evidence type="ECO:0000256" key="5">
    <source>
        <dbReference type="ARBA" id="ARBA00013023"/>
    </source>
</evidence>
<evidence type="ECO:0000256" key="21">
    <source>
        <dbReference type="PIRNR" id="PIRNR001563"/>
    </source>
</evidence>
<evidence type="ECO:0000256" key="16">
    <source>
        <dbReference type="ARBA" id="ARBA00032510"/>
    </source>
</evidence>
<evidence type="ECO:0000256" key="17">
    <source>
        <dbReference type="ARBA" id="ARBA00047493"/>
    </source>
</evidence>
<dbReference type="GO" id="GO:0004326">
    <property type="term" value="F:tetrahydrofolylpolyglutamate synthase activity"/>
    <property type="evidence" value="ECO:0007669"/>
    <property type="project" value="UniProtKB-EC"/>
</dbReference>
<sequence>MPPSGAEVPGLDSWLDYISTVHPSEIELGLDRVRTVANNMGLGKVAPKIVIVAGTNGKGSCVTLMEALLIKSGRSVASYTSPHLSHYTERIKIDGKPIDEASICIAFSHIDECREGVSLSYFEFSTLAALWIFCQANIDVALLEVGLGGRLDAVNIVDADVTVISSIALDHQDWLGDNLDSIGREKAGILRSGVPLVYGDAEPVGSIIELAQKLGAPLYLINKHFQWEITKDDCHWRWSGCNENGALSVHELAIPALHLNNASIALQTLSLLNIDLTKVSVQKAFKTIQFQGRQEHRLDTETGVDVILDVAHNPAAAKFLAAAMSAKKAQYPEFSQISVVIAVMADKDIEGIALSLESCVDIWYISQVEESRCMASEEVEKRLQSSGHLRQWVRTESVVNAYRQACKDSCSFARENPGKKQLVVVMGSFYTVAAVRNLSDSVG</sequence>
<evidence type="ECO:0000259" key="22">
    <source>
        <dbReference type="Pfam" id="PF02875"/>
    </source>
</evidence>
<evidence type="ECO:0000256" key="18">
    <source>
        <dbReference type="ARBA" id="ARBA00047808"/>
    </source>
</evidence>
<dbReference type="GO" id="GO:0046656">
    <property type="term" value="P:folic acid biosynthetic process"/>
    <property type="evidence" value="ECO:0007669"/>
    <property type="project" value="UniProtKB-KW"/>
</dbReference>
<keyword evidence="13" id="KW-0289">Folate biosynthesis</keyword>
<dbReference type="NCBIfam" id="NF008101">
    <property type="entry name" value="PRK10846.1"/>
    <property type="match status" value="1"/>
</dbReference>
<organism evidence="23 24">
    <name type="scientific">OM182 bacterium MED-G28</name>
    <dbReference type="NCBI Taxonomy" id="1986256"/>
    <lineage>
        <taxon>Bacteria</taxon>
        <taxon>Pseudomonadati</taxon>
        <taxon>Pseudomonadota</taxon>
        <taxon>Gammaproteobacteria</taxon>
        <taxon>OMG group</taxon>
        <taxon>OM182 clade</taxon>
    </lineage>
</organism>
<dbReference type="GO" id="GO:0005524">
    <property type="term" value="F:ATP binding"/>
    <property type="evidence" value="ECO:0007669"/>
    <property type="project" value="UniProtKB-KW"/>
</dbReference>
<evidence type="ECO:0000256" key="6">
    <source>
        <dbReference type="ARBA" id="ARBA00013025"/>
    </source>
</evidence>
<evidence type="ECO:0000256" key="4">
    <source>
        <dbReference type="ARBA" id="ARBA00008276"/>
    </source>
</evidence>
<comment type="catalytic activity">
    <reaction evidence="19">
        <text>(6R)-5,10-methylenetetrahydrofolyl-(gamma-L-Glu)(n) + L-glutamate + ATP = (6R)-5,10-methylenetetrahydrofolyl-(gamma-L-Glu)(n+1) + ADP + phosphate + H(+)</text>
        <dbReference type="Rhea" id="RHEA:51912"/>
        <dbReference type="Rhea" id="RHEA-COMP:13257"/>
        <dbReference type="Rhea" id="RHEA-COMP:13258"/>
        <dbReference type="ChEBI" id="CHEBI:15378"/>
        <dbReference type="ChEBI" id="CHEBI:29985"/>
        <dbReference type="ChEBI" id="CHEBI:30616"/>
        <dbReference type="ChEBI" id="CHEBI:43474"/>
        <dbReference type="ChEBI" id="CHEBI:136572"/>
        <dbReference type="ChEBI" id="CHEBI:456216"/>
        <dbReference type="EC" id="6.3.2.17"/>
    </reaction>
</comment>
<dbReference type="EC" id="6.3.2.17" evidence="6"/>
<evidence type="ECO:0000256" key="8">
    <source>
        <dbReference type="ARBA" id="ARBA00022598"/>
    </source>
</evidence>
<evidence type="ECO:0000256" key="2">
    <source>
        <dbReference type="ARBA" id="ARBA00004799"/>
    </source>
</evidence>
<dbReference type="InterPro" id="IPR004101">
    <property type="entry name" value="Mur_ligase_C"/>
</dbReference>
<keyword evidence="12" id="KW-0460">Magnesium</keyword>
<comment type="caution">
    <text evidence="23">The sequence shown here is derived from an EMBL/GenBank/DDBJ whole genome shotgun (WGS) entry which is preliminary data.</text>
</comment>
<evidence type="ECO:0000256" key="14">
    <source>
        <dbReference type="ARBA" id="ARBA00030048"/>
    </source>
</evidence>
<evidence type="ECO:0000256" key="20">
    <source>
        <dbReference type="ARBA" id="ARBA00049161"/>
    </source>
</evidence>
<comment type="pathway">
    <text evidence="2">Cofactor biosynthesis; tetrahydrofolate biosynthesis; 7,8-dihydrofolate from 2-amino-4-hydroxy-6-hydroxymethyl-7,8-dihydropteridine diphosphate and 4-aminobenzoate: step 2/2.</text>
</comment>
<comment type="catalytic activity">
    <reaction evidence="17">
        <text>(6S)-5,6,7,8-tetrahydrofolyl-(gamma-L-Glu)(n) + L-glutamate + ATP = (6S)-5,6,7,8-tetrahydrofolyl-(gamma-L-Glu)(n+1) + ADP + phosphate + H(+)</text>
        <dbReference type="Rhea" id="RHEA:10580"/>
        <dbReference type="Rhea" id="RHEA-COMP:14738"/>
        <dbReference type="Rhea" id="RHEA-COMP:14740"/>
        <dbReference type="ChEBI" id="CHEBI:15378"/>
        <dbReference type="ChEBI" id="CHEBI:29985"/>
        <dbReference type="ChEBI" id="CHEBI:30616"/>
        <dbReference type="ChEBI" id="CHEBI:43474"/>
        <dbReference type="ChEBI" id="CHEBI:141005"/>
        <dbReference type="ChEBI" id="CHEBI:456216"/>
        <dbReference type="EC" id="6.3.2.17"/>
    </reaction>
</comment>
<dbReference type="GO" id="GO:0005737">
    <property type="term" value="C:cytoplasm"/>
    <property type="evidence" value="ECO:0007669"/>
    <property type="project" value="TreeGrafter"/>
</dbReference>
<proteinExistence type="inferred from homology"/>
<evidence type="ECO:0000256" key="11">
    <source>
        <dbReference type="ARBA" id="ARBA00022840"/>
    </source>
</evidence>
<dbReference type="PIRSF" id="PIRSF001563">
    <property type="entry name" value="Folylpolyglu_synth"/>
    <property type="match status" value="1"/>
</dbReference>
<evidence type="ECO:0000256" key="9">
    <source>
        <dbReference type="ARBA" id="ARBA00022723"/>
    </source>
</evidence>
<dbReference type="PANTHER" id="PTHR11136:SF0">
    <property type="entry name" value="DIHYDROFOLATE SYNTHETASE-RELATED"/>
    <property type="match status" value="1"/>
</dbReference>
<dbReference type="NCBIfam" id="TIGR01499">
    <property type="entry name" value="folC"/>
    <property type="match status" value="1"/>
</dbReference>
<comment type="catalytic activity">
    <reaction evidence="18">
        <text>10-formyltetrahydrofolyl-(gamma-L-Glu)(n) + L-glutamate + ATP = 10-formyltetrahydrofolyl-(gamma-L-Glu)(n+1) + ADP + phosphate + H(+)</text>
        <dbReference type="Rhea" id="RHEA:51904"/>
        <dbReference type="Rhea" id="RHEA-COMP:13088"/>
        <dbReference type="Rhea" id="RHEA-COMP:14300"/>
        <dbReference type="ChEBI" id="CHEBI:15378"/>
        <dbReference type="ChEBI" id="CHEBI:29985"/>
        <dbReference type="ChEBI" id="CHEBI:30616"/>
        <dbReference type="ChEBI" id="CHEBI:43474"/>
        <dbReference type="ChEBI" id="CHEBI:134413"/>
        <dbReference type="ChEBI" id="CHEBI:456216"/>
        <dbReference type="EC" id="6.3.2.17"/>
    </reaction>
</comment>
<dbReference type="AlphaFoldDB" id="A0A2A5WFI1"/>
<comment type="function">
    <text evidence="1">Functions in two distinct reactions of the de novo folate biosynthetic pathway. Catalyzes the addition of a glutamate residue to dihydropteroate (7,8-dihydropteroate or H2Pte) to form dihydrofolate (7,8-dihydrofolate monoglutamate or H2Pte-Glu). Also catalyzes successive additions of L-glutamate to tetrahydrofolate or 10-formyltetrahydrofolate or 5,10-methylenetetrahydrofolate, leading to folylpolyglutamate derivatives.</text>
</comment>
<name>A0A2A5WFI1_9GAMM</name>
<evidence type="ECO:0000256" key="15">
    <source>
        <dbReference type="ARBA" id="ARBA00030592"/>
    </source>
</evidence>
<dbReference type="EC" id="6.3.2.12" evidence="5"/>
<evidence type="ECO:0000256" key="19">
    <source>
        <dbReference type="ARBA" id="ARBA00049035"/>
    </source>
</evidence>
<comment type="pathway">
    <text evidence="3">Cofactor biosynthesis; tetrahydrofolylpolyglutamate biosynthesis.</text>
</comment>
<gene>
    <name evidence="23" type="ORF">CNF02_00880</name>
</gene>
<evidence type="ECO:0000256" key="1">
    <source>
        <dbReference type="ARBA" id="ARBA00002714"/>
    </source>
</evidence>
<dbReference type="InterPro" id="IPR001645">
    <property type="entry name" value="Folylpolyglutamate_synth"/>
</dbReference>
<dbReference type="Pfam" id="PF02875">
    <property type="entry name" value="Mur_ligase_C"/>
    <property type="match status" value="1"/>
</dbReference>
<dbReference type="GO" id="GO:0008841">
    <property type="term" value="F:dihydrofolate synthase activity"/>
    <property type="evidence" value="ECO:0007669"/>
    <property type="project" value="UniProtKB-EC"/>
</dbReference>
<comment type="similarity">
    <text evidence="4 21">Belongs to the folylpolyglutamate synthase family.</text>
</comment>
<keyword evidence="11 21" id="KW-0067">ATP-binding</keyword>
<comment type="catalytic activity">
    <reaction evidence="20">
        <text>7,8-dihydropteroate + L-glutamate + ATP = 7,8-dihydrofolate + ADP + phosphate + H(+)</text>
        <dbReference type="Rhea" id="RHEA:23584"/>
        <dbReference type="ChEBI" id="CHEBI:15378"/>
        <dbReference type="ChEBI" id="CHEBI:17839"/>
        <dbReference type="ChEBI" id="CHEBI:29985"/>
        <dbReference type="ChEBI" id="CHEBI:30616"/>
        <dbReference type="ChEBI" id="CHEBI:43474"/>
        <dbReference type="ChEBI" id="CHEBI:57451"/>
        <dbReference type="ChEBI" id="CHEBI:456216"/>
        <dbReference type="EC" id="6.3.2.12"/>
    </reaction>
</comment>
<evidence type="ECO:0000256" key="13">
    <source>
        <dbReference type="ARBA" id="ARBA00022909"/>
    </source>
</evidence>
<keyword evidence="8 21" id="KW-0436">Ligase</keyword>
<dbReference type="EMBL" id="NTJZ01000001">
    <property type="protein sequence ID" value="PDH35305.1"/>
    <property type="molecule type" value="Genomic_DNA"/>
</dbReference>
<evidence type="ECO:0000256" key="3">
    <source>
        <dbReference type="ARBA" id="ARBA00005150"/>
    </source>
</evidence>
<evidence type="ECO:0000313" key="23">
    <source>
        <dbReference type="EMBL" id="PDH35305.1"/>
    </source>
</evidence>
<dbReference type="Gene3D" id="3.90.190.20">
    <property type="entry name" value="Mur ligase, C-terminal domain"/>
    <property type="match status" value="1"/>
</dbReference>
<keyword evidence="9" id="KW-0479">Metal-binding</keyword>
<keyword evidence="10 21" id="KW-0547">Nucleotide-binding</keyword>
<dbReference type="Gene3D" id="3.40.1190.10">
    <property type="entry name" value="Mur-like, catalytic domain"/>
    <property type="match status" value="1"/>
</dbReference>
<evidence type="ECO:0000256" key="7">
    <source>
        <dbReference type="ARBA" id="ARBA00019357"/>
    </source>
</evidence>
<reference evidence="23 24" key="1">
    <citation type="submission" date="2017-08" db="EMBL/GenBank/DDBJ databases">
        <title>Fine stratification of microbial communities through a metagenomic profile of the photic zone.</title>
        <authorList>
            <person name="Haro-Moreno J.M."/>
            <person name="Lopez-Perez M."/>
            <person name="De La Torre J."/>
            <person name="Picazo A."/>
            <person name="Camacho A."/>
            <person name="Rodriguez-Valera F."/>
        </authorList>
    </citation>
    <scope>NUCLEOTIDE SEQUENCE [LARGE SCALE GENOMIC DNA]</scope>
    <source>
        <strain evidence="23">MED-G28</strain>
    </source>
</reference>
<dbReference type="SUPFAM" id="SSF53244">
    <property type="entry name" value="MurD-like peptide ligases, peptide-binding domain"/>
    <property type="match status" value="1"/>
</dbReference>
<accession>A0A2A5WFI1</accession>
<protein>
    <recommendedName>
        <fullName evidence="7">Dihydrofolate synthase/folylpolyglutamate synthase</fullName>
        <ecNumber evidence="5">6.3.2.12</ecNumber>
        <ecNumber evidence="6">6.3.2.17</ecNumber>
    </recommendedName>
    <alternativeName>
        <fullName evidence="16">Folylpoly-gamma-glutamate synthetase-dihydrofolate synthetase</fullName>
    </alternativeName>
    <alternativeName>
        <fullName evidence="14">Folylpolyglutamate synthetase</fullName>
    </alternativeName>
    <alternativeName>
        <fullName evidence="15">Tetrahydrofolylpolyglutamate synthase</fullName>
    </alternativeName>
</protein>
<dbReference type="GO" id="GO:0046872">
    <property type="term" value="F:metal ion binding"/>
    <property type="evidence" value="ECO:0007669"/>
    <property type="project" value="UniProtKB-KW"/>
</dbReference>